<protein>
    <recommendedName>
        <fullName evidence="14">DUF605-domain-containing protein</fullName>
    </recommendedName>
</protein>
<feature type="region of interest" description="Disordered" evidence="9">
    <location>
        <begin position="162"/>
        <end position="227"/>
    </location>
</feature>
<organism evidence="12 13">
    <name type="scientific">Laccaria amethystina LaAM-08-1</name>
    <dbReference type="NCBI Taxonomy" id="1095629"/>
    <lineage>
        <taxon>Eukaryota</taxon>
        <taxon>Fungi</taxon>
        <taxon>Dikarya</taxon>
        <taxon>Basidiomycota</taxon>
        <taxon>Agaricomycotina</taxon>
        <taxon>Agaricomycetes</taxon>
        <taxon>Agaricomycetidae</taxon>
        <taxon>Agaricales</taxon>
        <taxon>Agaricineae</taxon>
        <taxon>Hydnangiaceae</taxon>
        <taxon>Laccaria</taxon>
    </lineage>
</organism>
<dbReference type="AlphaFoldDB" id="A0A0C9XZS9"/>
<evidence type="ECO:0000259" key="10">
    <source>
        <dbReference type="Pfam" id="PF04652"/>
    </source>
</evidence>
<feature type="compositionally biased region" description="Polar residues" evidence="9">
    <location>
        <begin position="305"/>
        <end position="318"/>
    </location>
</feature>
<evidence type="ECO:0000256" key="7">
    <source>
        <dbReference type="ARBA" id="ARBA00022927"/>
    </source>
</evidence>
<sequence length="482" mass="52168">MTTQRLLGLPPITPELKSLTPYLQRADEVKNQEPIIAYWCAYYAAQFGIGLKAKDPASRDVLFALLTVLEHMKSNIGPNDAIDVEVASSAYVENFALKVFSMADNEDRSGHAKRTTAKKFLAAANFLEVLKIFPKPDSSDTNGEKIRYAKWKAADIAKAFREGRKPTPGPPGFAAESEQQPGFPPPPEQLINDSSEATLMSPSPTKGTPPHSPTHGRRTSPLPPDIDAFDVRPSEPYDQLLTPPGPIHIEVDPPHPQEIWETDGMSGRDNWSTIATPGTAVYNDATIPNLEVPHQEDHAWDRESPISSDWSTGKNQQGGEFLLKASSGSESSSGNGPTDWVIEGSQEQHPTSPNLETSHLPDGSPSKAVHFTPSLLEGSPTTNPPSATEHYDPSSNITPQTPPTSAYPSFAPVVPPHAPHTYISPVPPPQRQSIPAQAPPELTPGVIAKVQKHCRFAISALDYEDAQQAKKELRAALAMLGG</sequence>
<dbReference type="GO" id="GO:0015031">
    <property type="term" value="P:protein transport"/>
    <property type="evidence" value="ECO:0007669"/>
    <property type="project" value="UniProtKB-KW"/>
</dbReference>
<dbReference type="Gene3D" id="1.25.40.270">
    <property type="entry name" value="Vacuolar protein sorting-associated protein vta1"/>
    <property type="match status" value="1"/>
</dbReference>
<evidence type="ECO:0000313" key="12">
    <source>
        <dbReference type="EMBL" id="KIK07204.1"/>
    </source>
</evidence>
<dbReference type="Pfam" id="PF18097">
    <property type="entry name" value="Vta1_C"/>
    <property type="match status" value="1"/>
</dbReference>
<feature type="compositionally biased region" description="Polar residues" evidence="9">
    <location>
        <begin position="345"/>
        <end position="357"/>
    </location>
</feature>
<comment type="subcellular location">
    <subcellularLocation>
        <location evidence="2">Cytoplasm</location>
    </subcellularLocation>
    <subcellularLocation>
        <location evidence="1">Endosome membrane</location>
        <topology evidence="1">Peripheral membrane protein</topology>
    </subcellularLocation>
</comment>
<comment type="similarity">
    <text evidence="3">Belongs to the VTA1 family.</text>
</comment>
<gene>
    <name evidence="12" type="ORF">K443DRAFT_87572</name>
</gene>
<dbReference type="Proteomes" id="UP000054477">
    <property type="component" value="Unassembled WGS sequence"/>
</dbReference>
<feature type="compositionally biased region" description="Low complexity" evidence="9">
    <location>
        <begin position="326"/>
        <end position="336"/>
    </location>
</feature>
<dbReference type="EMBL" id="KN838548">
    <property type="protein sequence ID" value="KIK07204.1"/>
    <property type="molecule type" value="Genomic_DNA"/>
</dbReference>
<feature type="compositionally biased region" description="Polar residues" evidence="9">
    <location>
        <begin position="393"/>
        <end position="407"/>
    </location>
</feature>
<accession>A0A0C9XZS9</accession>
<evidence type="ECO:0000256" key="9">
    <source>
        <dbReference type="SAM" id="MobiDB-lite"/>
    </source>
</evidence>
<dbReference type="STRING" id="1095629.A0A0C9XZS9"/>
<evidence type="ECO:0008006" key="14">
    <source>
        <dbReference type="Google" id="ProtNLM"/>
    </source>
</evidence>
<dbReference type="GO" id="GO:0032511">
    <property type="term" value="P:late endosome to vacuole transport via multivesicular body sorting pathway"/>
    <property type="evidence" value="ECO:0007669"/>
    <property type="project" value="InterPro"/>
</dbReference>
<proteinExistence type="inferred from homology"/>
<evidence type="ECO:0000256" key="2">
    <source>
        <dbReference type="ARBA" id="ARBA00004496"/>
    </source>
</evidence>
<feature type="domain" description="Vta1 C-terminal" evidence="11">
    <location>
        <begin position="446"/>
        <end position="481"/>
    </location>
</feature>
<dbReference type="Gene3D" id="1.20.5.420">
    <property type="entry name" value="Immunoglobulin FC, subunit C"/>
    <property type="match status" value="1"/>
</dbReference>
<keyword evidence="6" id="KW-0967">Endosome</keyword>
<dbReference type="Pfam" id="PF04652">
    <property type="entry name" value="Vta1"/>
    <property type="match status" value="1"/>
</dbReference>
<dbReference type="GO" id="GO:0005771">
    <property type="term" value="C:multivesicular body"/>
    <property type="evidence" value="ECO:0007669"/>
    <property type="project" value="TreeGrafter"/>
</dbReference>
<keyword evidence="8" id="KW-0472">Membrane</keyword>
<dbReference type="PANTHER" id="PTHR46009">
    <property type="entry name" value="VACUOLAR PROTEIN SORTING-ASSOCIATED PROTEIN VTA1 HOMOLOG"/>
    <property type="match status" value="1"/>
</dbReference>
<dbReference type="InterPro" id="IPR039431">
    <property type="entry name" value="Vta1/CALS_N"/>
</dbReference>
<feature type="compositionally biased region" description="Polar residues" evidence="9">
    <location>
        <begin position="191"/>
        <end position="206"/>
    </location>
</feature>
<reference evidence="12 13" key="1">
    <citation type="submission" date="2014-04" db="EMBL/GenBank/DDBJ databases">
        <authorList>
            <consortium name="DOE Joint Genome Institute"/>
            <person name="Kuo A."/>
            <person name="Kohler A."/>
            <person name="Nagy L.G."/>
            <person name="Floudas D."/>
            <person name="Copeland A."/>
            <person name="Barry K.W."/>
            <person name="Cichocki N."/>
            <person name="Veneault-Fourrey C."/>
            <person name="LaButti K."/>
            <person name="Lindquist E.A."/>
            <person name="Lipzen A."/>
            <person name="Lundell T."/>
            <person name="Morin E."/>
            <person name="Murat C."/>
            <person name="Sun H."/>
            <person name="Tunlid A."/>
            <person name="Henrissat B."/>
            <person name="Grigoriev I.V."/>
            <person name="Hibbett D.S."/>
            <person name="Martin F."/>
            <person name="Nordberg H.P."/>
            <person name="Cantor M.N."/>
            <person name="Hua S.X."/>
        </authorList>
    </citation>
    <scope>NUCLEOTIDE SEQUENCE [LARGE SCALE GENOMIC DNA]</scope>
    <source>
        <strain evidence="12 13">LaAM-08-1</strain>
    </source>
</reference>
<evidence type="ECO:0000259" key="11">
    <source>
        <dbReference type="Pfam" id="PF18097"/>
    </source>
</evidence>
<keyword evidence="4" id="KW-0813">Transport</keyword>
<evidence type="ECO:0000256" key="6">
    <source>
        <dbReference type="ARBA" id="ARBA00022753"/>
    </source>
</evidence>
<keyword evidence="7" id="KW-0653">Protein transport</keyword>
<keyword evidence="13" id="KW-1185">Reference proteome</keyword>
<dbReference type="InterPro" id="IPR023175">
    <property type="entry name" value="Vta1/CALS_N_sf"/>
</dbReference>
<evidence type="ECO:0000313" key="13">
    <source>
        <dbReference type="Proteomes" id="UP000054477"/>
    </source>
</evidence>
<evidence type="ECO:0000256" key="5">
    <source>
        <dbReference type="ARBA" id="ARBA00022490"/>
    </source>
</evidence>
<dbReference type="GO" id="GO:0010008">
    <property type="term" value="C:endosome membrane"/>
    <property type="evidence" value="ECO:0007669"/>
    <property type="project" value="UniProtKB-SubCell"/>
</dbReference>
<evidence type="ECO:0000256" key="8">
    <source>
        <dbReference type="ARBA" id="ARBA00023136"/>
    </source>
</evidence>
<feature type="domain" description="Vta1/callose synthase N-terminal" evidence="10">
    <location>
        <begin position="19"/>
        <end position="162"/>
    </location>
</feature>
<evidence type="ECO:0000256" key="3">
    <source>
        <dbReference type="ARBA" id="ARBA00007895"/>
    </source>
</evidence>
<evidence type="ECO:0000256" key="4">
    <source>
        <dbReference type="ARBA" id="ARBA00022448"/>
    </source>
</evidence>
<dbReference type="HOGENOM" id="CLU_030378_5_0_1"/>
<dbReference type="InterPro" id="IPR041212">
    <property type="entry name" value="Vta1_C"/>
</dbReference>
<keyword evidence="5" id="KW-0963">Cytoplasm</keyword>
<dbReference type="InterPro" id="IPR044538">
    <property type="entry name" value="Vta1-like"/>
</dbReference>
<name>A0A0C9XZS9_9AGAR</name>
<feature type="region of interest" description="Disordered" evidence="9">
    <location>
        <begin position="296"/>
        <end position="440"/>
    </location>
</feature>
<reference evidence="13" key="2">
    <citation type="submission" date="2015-01" db="EMBL/GenBank/DDBJ databases">
        <title>Evolutionary Origins and Diversification of the Mycorrhizal Mutualists.</title>
        <authorList>
            <consortium name="DOE Joint Genome Institute"/>
            <consortium name="Mycorrhizal Genomics Consortium"/>
            <person name="Kohler A."/>
            <person name="Kuo A."/>
            <person name="Nagy L.G."/>
            <person name="Floudas D."/>
            <person name="Copeland A."/>
            <person name="Barry K.W."/>
            <person name="Cichocki N."/>
            <person name="Veneault-Fourrey C."/>
            <person name="LaButti K."/>
            <person name="Lindquist E.A."/>
            <person name="Lipzen A."/>
            <person name="Lundell T."/>
            <person name="Morin E."/>
            <person name="Murat C."/>
            <person name="Riley R."/>
            <person name="Ohm R."/>
            <person name="Sun H."/>
            <person name="Tunlid A."/>
            <person name="Henrissat B."/>
            <person name="Grigoriev I.V."/>
            <person name="Hibbett D.S."/>
            <person name="Martin F."/>
        </authorList>
    </citation>
    <scope>NUCLEOTIDE SEQUENCE [LARGE SCALE GENOMIC DNA]</scope>
    <source>
        <strain evidence="13">LaAM-08-1</strain>
    </source>
</reference>
<dbReference type="OrthoDB" id="391137at2759"/>
<evidence type="ECO:0000256" key="1">
    <source>
        <dbReference type="ARBA" id="ARBA00004481"/>
    </source>
</evidence>
<dbReference type="PANTHER" id="PTHR46009:SF1">
    <property type="entry name" value="VACUOLAR PROTEIN SORTING-ASSOCIATED PROTEIN VTA1 HOMOLOG"/>
    <property type="match status" value="1"/>
</dbReference>